<dbReference type="PANTHER" id="PTHR44068:SF11">
    <property type="entry name" value="GERANYL DIPHOSPHATE 2-C-METHYLTRANSFERASE"/>
    <property type="match status" value="1"/>
</dbReference>
<evidence type="ECO:0000313" key="4">
    <source>
        <dbReference type="Proteomes" id="UP000004594"/>
    </source>
</evidence>
<dbReference type="RefSeq" id="WP_007553715.1">
    <property type="nucleotide sequence ID" value="NZ_AENT01000001.1"/>
</dbReference>
<dbReference type="CDD" id="cd02440">
    <property type="entry name" value="AdoMet_MTases"/>
    <property type="match status" value="1"/>
</dbReference>
<keyword evidence="1" id="KW-0812">Transmembrane</keyword>
<keyword evidence="1" id="KW-0472">Membrane</keyword>
<dbReference type="InterPro" id="IPR029063">
    <property type="entry name" value="SAM-dependent_MTases_sf"/>
</dbReference>
<feature type="transmembrane region" description="Helical" evidence="1">
    <location>
        <begin position="218"/>
        <end position="239"/>
    </location>
</feature>
<dbReference type="GO" id="GO:0008168">
    <property type="term" value="F:methyltransferase activity"/>
    <property type="evidence" value="ECO:0007669"/>
    <property type="project" value="UniProtKB-KW"/>
</dbReference>
<dbReference type="AlphaFoldDB" id="E4L7E0"/>
<name>E4L7E0_9FIRM</name>
<dbReference type="GO" id="GO:0032259">
    <property type="term" value="P:methylation"/>
    <property type="evidence" value="ECO:0007669"/>
    <property type="project" value="UniProtKB-KW"/>
</dbReference>
<accession>E4L7E0</accession>
<evidence type="ECO:0000259" key="2">
    <source>
        <dbReference type="Pfam" id="PF13847"/>
    </source>
</evidence>
<dbReference type="InterPro" id="IPR050447">
    <property type="entry name" value="Erg6_SMT_methyltransf"/>
</dbReference>
<dbReference type="SUPFAM" id="SSF53335">
    <property type="entry name" value="S-adenosyl-L-methionine-dependent methyltransferases"/>
    <property type="match status" value="1"/>
</dbReference>
<gene>
    <name evidence="3" type="ORF">HMPREF9220_1289</name>
</gene>
<proteinExistence type="predicted"/>
<keyword evidence="1" id="KW-1133">Transmembrane helix</keyword>
<keyword evidence="3" id="KW-0808">Transferase</keyword>
<sequence length="242" mass="27950">MECINKIITEVLKFLCRYLNLCAIPWLWGISHVTIGHEDHVLEIGCGNGKRIKNLIQKAPSGQVFGLDKSEEKIEEAKKLNKKDIEEENCAFVAGDPEHLPFERNYFHLVTVYNSLYKWENPEEVFKDILRVLRPGSVFLLVDKMSNCPICEYITGICKTECEKTYTLDAVKSMLEKTGFVEIETDTKFGKTAIAARKPERLAERYDNYERFAQTKKYFNRILSTLLCIGIMAVIIKLIKRK</sequence>
<dbReference type="Pfam" id="PF13847">
    <property type="entry name" value="Methyltransf_31"/>
    <property type="match status" value="1"/>
</dbReference>
<dbReference type="OrthoDB" id="9772751at2"/>
<evidence type="ECO:0000313" key="3">
    <source>
        <dbReference type="EMBL" id="EFR43372.1"/>
    </source>
</evidence>
<organism evidence="3 4">
    <name type="scientific">Dialister micraerophilus UPII 345-E</name>
    <dbReference type="NCBI Taxonomy" id="910314"/>
    <lineage>
        <taxon>Bacteria</taxon>
        <taxon>Bacillati</taxon>
        <taxon>Bacillota</taxon>
        <taxon>Negativicutes</taxon>
        <taxon>Veillonellales</taxon>
        <taxon>Veillonellaceae</taxon>
        <taxon>Dialister</taxon>
    </lineage>
</organism>
<dbReference type="Proteomes" id="UP000004594">
    <property type="component" value="Unassembled WGS sequence"/>
</dbReference>
<feature type="domain" description="Methyltransferase" evidence="2">
    <location>
        <begin position="38"/>
        <end position="145"/>
    </location>
</feature>
<dbReference type="Gene3D" id="3.40.50.150">
    <property type="entry name" value="Vaccinia Virus protein VP39"/>
    <property type="match status" value="1"/>
</dbReference>
<reference evidence="3 4" key="1">
    <citation type="submission" date="2010-11" db="EMBL/GenBank/DDBJ databases">
        <authorList>
            <person name="Durkin A.S."/>
            <person name="Madupu R."/>
            <person name="Torralba M."/>
            <person name="Gillis M."/>
            <person name="Methe B."/>
            <person name="Sutton G."/>
            <person name="Nelson K.E."/>
        </authorList>
    </citation>
    <scope>NUCLEOTIDE SEQUENCE [LARGE SCALE GENOMIC DNA]</scope>
    <source>
        <strain evidence="3 4">UPII 345-E</strain>
    </source>
</reference>
<dbReference type="EMBL" id="AENT01000001">
    <property type="protein sequence ID" value="EFR43372.1"/>
    <property type="molecule type" value="Genomic_DNA"/>
</dbReference>
<dbReference type="PANTHER" id="PTHR44068">
    <property type="entry name" value="ZGC:194242"/>
    <property type="match status" value="1"/>
</dbReference>
<keyword evidence="3" id="KW-0489">Methyltransferase</keyword>
<comment type="caution">
    <text evidence="3">The sequence shown here is derived from an EMBL/GenBank/DDBJ whole genome shotgun (WGS) entry which is preliminary data.</text>
</comment>
<dbReference type="eggNOG" id="COG2226">
    <property type="taxonomic scope" value="Bacteria"/>
</dbReference>
<evidence type="ECO:0000256" key="1">
    <source>
        <dbReference type="SAM" id="Phobius"/>
    </source>
</evidence>
<dbReference type="InterPro" id="IPR025714">
    <property type="entry name" value="Methyltranfer_dom"/>
</dbReference>
<protein>
    <submittedName>
        <fullName evidence="3">Methyltransferase domain protein</fullName>
    </submittedName>
</protein>